<sequence length="110" mass="12252">MGIYNKILESLNDIKNQIKRDPTTNNDVSSAIAGEIALISAVLIGAILLRHINITLTVVIIIVLAVLMITNMPLSLKLKSEQNDDLNKMIFYVILTLSILVTLLYWGFIK</sequence>
<proteinExistence type="predicted"/>
<dbReference type="RefSeq" id="WP_067090052.1">
    <property type="nucleotide sequence ID" value="NZ_LWMV01000115.1"/>
</dbReference>
<gene>
    <name evidence="2" type="ORF">MBCUR_06210</name>
</gene>
<accession>A0A166C5C4</accession>
<feature type="transmembrane region" description="Helical" evidence="1">
    <location>
        <begin position="89"/>
        <end position="108"/>
    </location>
</feature>
<dbReference type="AlphaFoldDB" id="A0A166C5C4"/>
<evidence type="ECO:0000256" key="1">
    <source>
        <dbReference type="SAM" id="Phobius"/>
    </source>
</evidence>
<evidence type="ECO:0000313" key="3">
    <source>
        <dbReference type="Proteomes" id="UP000077245"/>
    </source>
</evidence>
<organism evidence="2 3">
    <name type="scientific">Methanobrevibacter curvatus</name>
    <dbReference type="NCBI Taxonomy" id="49547"/>
    <lineage>
        <taxon>Archaea</taxon>
        <taxon>Methanobacteriati</taxon>
        <taxon>Methanobacteriota</taxon>
        <taxon>Methanomada group</taxon>
        <taxon>Methanobacteria</taxon>
        <taxon>Methanobacteriales</taxon>
        <taxon>Methanobacteriaceae</taxon>
        <taxon>Methanobrevibacter</taxon>
    </lineage>
</organism>
<protein>
    <recommendedName>
        <fullName evidence="4">Hydrogenase subunit EhbG</fullName>
    </recommendedName>
</protein>
<comment type="caution">
    <text evidence="2">The sequence shown here is derived from an EMBL/GenBank/DDBJ whole genome shotgun (WGS) entry which is preliminary data.</text>
</comment>
<dbReference type="OrthoDB" id="71397at2157"/>
<dbReference type="Proteomes" id="UP000077245">
    <property type="component" value="Unassembled WGS sequence"/>
</dbReference>
<keyword evidence="3" id="KW-1185">Reference proteome</keyword>
<keyword evidence="1" id="KW-0812">Transmembrane</keyword>
<dbReference type="PATRIC" id="fig|49547.3.peg.651"/>
<evidence type="ECO:0000313" key="2">
    <source>
        <dbReference type="EMBL" id="KZX14145.1"/>
    </source>
</evidence>
<reference evidence="2 3" key="1">
    <citation type="submission" date="2016-04" db="EMBL/GenBank/DDBJ databases">
        <title>Genome sequence of Methanobrevibacter curvatus DSM 11111.</title>
        <authorList>
            <person name="Poehlein A."/>
            <person name="Seedorf H."/>
            <person name="Daniel R."/>
        </authorList>
    </citation>
    <scope>NUCLEOTIDE SEQUENCE [LARGE SCALE GENOMIC DNA]</scope>
    <source>
        <strain evidence="2 3">DSM 11111</strain>
    </source>
</reference>
<feature type="transmembrane region" description="Helical" evidence="1">
    <location>
        <begin position="56"/>
        <end position="74"/>
    </location>
</feature>
<feature type="transmembrane region" description="Helical" evidence="1">
    <location>
        <begin position="28"/>
        <end position="49"/>
    </location>
</feature>
<dbReference type="EMBL" id="LWMV01000115">
    <property type="protein sequence ID" value="KZX14145.1"/>
    <property type="molecule type" value="Genomic_DNA"/>
</dbReference>
<name>A0A166C5C4_9EURY</name>
<evidence type="ECO:0008006" key="4">
    <source>
        <dbReference type="Google" id="ProtNLM"/>
    </source>
</evidence>
<dbReference type="STRING" id="49547.MBCUR_06210"/>
<keyword evidence="1" id="KW-0472">Membrane</keyword>
<keyword evidence="1" id="KW-1133">Transmembrane helix</keyword>